<keyword evidence="4" id="KW-1185">Reference proteome</keyword>
<dbReference type="InterPro" id="IPR028087">
    <property type="entry name" value="Tad_N"/>
</dbReference>
<proteinExistence type="predicted"/>
<protein>
    <submittedName>
        <fullName evidence="3">TadE/TadG family protein</fullName>
    </submittedName>
</protein>
<feature type="domain" description="VWFA" evidence="2">
    <location>
        <begin position="149"/>
        <end position="210"/>
    </location>
</feature>
<gene>
    <name evidence="3" type="ORF">H9L15_15045</name>
</gene>
<reference evidence="3 4" key="1">
    <citation type="submission" date="2020-08" db="EMBL/GenBank/DDBJ databases">
        <title>Genome sequence of Sphingomonas daechungensis KACC 18115T.</title>
        <authorList>
            <person name="Hyun D.-W."/>
            <person name="Bae J.-W."/>
        </authorList>
    </citation>
    <scope>NUCLEOTIDE SEQUENCE [LARGE SCALE GENOMIC DNA]</scope>
    <source>
        <strain evidence="3 4">KACC 18115</strain>
    </source>
</reference>
<dbReference type="PROSITE" id="PS50234">
    <property type="entry name" value="VWFA"/>
    <property type="match status" value="1"/>
</dbReference>
<evidence type="ECO:0000256" key="1">
    <source>
        <dbReference type="SAM" id="Phobius"/>
    </source>
</evidence>
<organism evidence="3 4">
    <name type="scientific">Sphingomonas daechungensis</name>
    <dbReference type="NCBI Taxonomy" id="1176646"/>
    <lineage>
        <taxon>Bacteria</taxon>
        <taxon>Pseudomonadati</taxon>
        <taxon>Pseudomonadota</taxon>
        <taxon>Alphaproteobacteria</taxon>
        <taxon>Sphingomonadales</taxon>
        <taxon>Sphingomonadaceae</taxon>
        <taxon>Sphingomonas</taxon>
    </lineage>
</organism>
<dbReference type="SUPFAM" id="SSF53300">
    <property type="entry name" value="vWA-like"/>
    <property type="match status" value="1"/>
</dbReference>
<evidence type="ECO:0000313" key="4">
    <source>
        <dbReference type="Proteomes" id="UP000516134"/>
    </source>
</evidence>
<evidence type="ECO:0000313" key="3">
    <source>
        <dbReference type="EMBL" id="QNP43213.1"/>
    </source>
</evidence>
<dbReference type="RefSeq" id="WP_187714643.1">
    <property type="nucleotide sequence ID" value="NZ_BAABJC010000001.1"/>
</dbReference>
<evidence type="ECO:0000259" key="2">
    <source>
        <dbReference type="PROSITE" id="PS50234"/>
    </source>
</evidence>
<name>A0ABX6T1W8_9SPHN</name>
<keyword evidence="1" id="KW-0812">Transmembrane</keyword>
<dbReference type="EMBL" id="CP060780">
    <property type="protein sequence ID" value="QNP43213.1"/>
    <property type="molecule type" value="Genomic_DNA"/>
</dbReference>
<dbReference type="InterPro" id="IPR036465">
    <property type="entry name" value="vWFA_dom_sf"/>
</dbReference>
<sequence length="520" mass="56079">MRKSVFKHLATACRRLARDNRGNTMAIVAGAIIPLTAVIGGGLDIARAHLAQSRLSQACDAAALAGRRAMSNEDIETAKPEATKFFNFNFPQGYMGTAAFTPTITHPDVGTVKVVAATTVPTTIMKIFSRASIPINVDCDATQNFDNIDIVLVLDVTGSMDNSISGEKKIVSLRKAVMALYDELAAAQAQLTSQGLRLRYAIVPYSTNVNVGKLVYAANPSYFQTSPSYQTRWPKSGGGYNYGSKSWDVTSYLAGTSVNVKNYIGGSNNNATWNGCIEERQTVSTITPTSSTAYPDIPTGAIDLNIDKVPDGNANTKWVPSFPKVIYDPDGSYLGDNHYCPVEAKRLNTMSRTDMQNYVNGLTPTGNTYHDIGMIWGARFISRGGIFAADNPSTFNDRPVNRYVIFMTDGILEPDSAGYYSYGVEKLDRRIVGGTYNTNVTDGNGSNLEKRHTARWLMACNAAKQGGASIWSIGFGSSVPSALADCASNDDQVAVSTNSTELIAKFKEIGKNIGALRLSK</sequence>
<dbReference type="Proteomes" id="UP000516134">
    <property type="component" value="Chromosome"/>
</dbReference>
<feature type="transmembrane region" description="Helical" evidence="1">
    <location>
        <begin position="24"/>
        <end position="43"/>
    </location>
</feature>
<dbReference type="InterPro" id="IPR002035">
    <property type="entry name" value="VWF_A"/>
</dbReference>
<accession>A0ABX6T1W8</accession>
<keyword evidence="1" id="KW-1133">Transmembrane helix</keyword>
<dbReference type="Pfam" id="PF13400">
    <property type="entry name" value="Tad"/>
    <property type="match status" value="1"/>
</dbReference>
<keyword evidence="1" id="KW-0472">Membrane</keyword>
<dbReference type="Gene3D" id="3.40.50.410">
    <property type="entry name" value="von Willebrand factor, type A domain"/>
    <property type="match status" value="1"/>
</dbReference>